<comment type="similarity">
    <text evidence="1">Belongs to the UDP-glycosyltransferase family.</text>
</comment>
<dbReference type="GO" id="GO:0080044">
    <property type="term" value="F:quercetin 7-O-glucosyltransferase activity"/>
    <property type="evidence" value="ECO:0007669"/>
    <property type="project" value="TreeGrafter"/>
</dbReference>
<dbReference type="Proteomes" id="UP000623129">
    <property type="component" value="Unassembled WGS sequence"/>
</dbReference>
<dbReference type="InterPro" id="IPR058980">
    <property type="entry name" value="Glyco_transf_N"/>
</dbReference>
<comment type="caution">
    <text evidence="4">The sequence shown here is derived from an EMBL/GenBank/DDBJ whole genome shotgun (WGS) entry which is preliminary data.</text>
</comment>
<dbReference type="Gene3D" id="3.40.50.2000">
    <property type="entry name" value="Glycogen Phosphorylase B"/>
    <property type="match status" value="2"/>
</dbReference>
<sequence>MGAEAIKPRVVLVPFPAQGHLTPMLHLAHAIESRGFIPTIVIPDFIHRRITKHANLFYSSVEFISLPSKEGDGDNEPKDFATVVSVMENYMPDRLEKILKCYRAVTCVVVDLLASWAIPVATRCSLPVAGFWPAMMATYRIISDIPTLMQKRIISESGIPFGDEDTESFTELKLHSQLPVKLTTKDLPWLVGDSASCKSRFHFWLKIIDRARTLKFILNNSFPGEEGNTDKHFQNDTINFPQVLQVGPLLKYNNSKYTNPTMWEIDSTCIKWLDSQPEKSVIYVSFGSWVGPIGSDRIKELALVKVWGIGIKLDYIEQNVVQDCIEKAMDGKEGQEMLKKVVQLRRNVMEGIGSEKARSNLRTFLDYLRKA</sequence>
<evidence type="ECO:0000256" key="1">
    <source>
        <dbReference type="ARBA" id="ARBA00009995"/>
    </source>
</evidence>
<evidence type="ECO:0000256" key="2">
    <source>
        <dbReference type="ARBA" id="ARBA00022679"/>
    </source>
</evidence>
<dbReference type="OrthoDB" id="5835829at2759"/>
<keyword evidence="2 4" id="KW-0808">Transferase</keyword>
<name>A0A833QH41_9POAL</name>
<keyword evidence="5" id="KW-1185">Reference proteome</keyword>
<dbReference type="GO" id="GO:0080043">
    <property type="term" value="F:quercetin 3-O-glucosyltransferase activity"/>
    <property type="evidence" value="ECO:0007669"/>
    <property type="project" value="TreeGrafter"/>
</dbReference>
<dbReference type="PANTHER" id="PTHR11926">
    <property type="entry name" value="GLUCOSYL/GLUCURONOSYL TRANSFERASES"/>
    <property type="match status" value="1"/>
</dbReference>
<dbReference type="Pfam" id="PF26168">
    <property type="entry name" value="Glyco_transf_N"/>
    <property type="match status" value="1"/>
</dbReference>
<accession>A0A833QH41</accession>
<proteinExistence type="inferred from homology"/>
<dbReference type="CDD" id="cd03784">
    <property type="entry name" value="GT1_Gtf-like"/>
    <property type="match status" value="1"/>
</dbReference>
<dbReference type="SUPFAM" id="SSF53756">
    <property type="entry name" value="UDP-Glycosyltransferase/glycogen phosphorylase"/>
    <property type="match status" value="1"/>
</dbReference>
<evidence type="ECO:0000313" key="4">
    <source>
        <dbReference type="EMBL" id="KAF3322306.1"/>
    </source>
</evidence>
<dbReference type="EMBL" id="SWLB01000025">
    <property type="protein sequence ID" value="KAF3322306.1"/>
    <property type="molecule type" value="Genomic_DNA"/>
</dbReference>
<gene>
    <name evidence="4" type="ORF">FCM35_KLT13447</name>
</gene>
<dbReference type="PANTHER" id="PTHR11926:SF1402">
    <property type="entry name" value="GLYCOSYLTRANSFERASE"/>
    <property type="match status" value="1"/>
</dbReference>
<evidence type="ECO:0000259" key="3">
    <source>
        <dbReference type="Pfam" id="PF26168"/>
    </source>
</evidence>
<dbReference type="InterPro" id="IPR002213">
    <property type="entry name" value="UDP_glucos_trans"/>
</dbReference>
<protein>
    <submittedName>
        <fullName evidence="4">UDP-glycosyltransferase 82A1</fullName>
    </submittedName>
</protein>
<feature type="domain" description="Glycosyltransferase N-terminal" evidence="3">
    <location>
        <begin position="10"/>
        <end position="36"/>
    </location>
</feature>
<reference evidence="4" key="1">
    <citation type="submission" date="2020-01" db="EMBL/GenBank/DDBJ databases">
        <title>Genome sequence of Kobresia littledalei, the first chromosome-level genome in the family Cyperaceae.</title>
        <authorList>
            <person name="Qu G."/>
        </authorList>
    </citation>
    <scope>NUCLEOTIDE SEQUENCE</scope>
    <source>
        <strain evidence="4">C.B.Clarke</strain>
        <tissue evidence="4">Leaf</tissue>
    </source>
</reference>
<evidence type="ECO:0000313" key="5">
    <source>
        <dbReference type="Proteomes" id="UP000623129"/>
    </source>
</evidence>
<organism evidence="4 5">
    <name type="scientific">Carex littledalei</name>
    <dbReference type="NCBI Taxonomy" id="544730"/>
    <lineage>
        <taxon>Eukaryota</taxon>
        <taxon>Viridiplantae</taxon>
        <taxon>Streptophyta</taxon>
        <taxon>Embryophyta</taxon>
        <taxon>Tracheophyta</taxon>
        <taxon>Spermatophyta</taxon>
        <taxon>Magnoliopsida</taxon>
        <taxon>Liliopsida</taxon>
        <taxon>Poales</taxon>
        <taxon>Cyperaceae</taxon>
        <taxon>Cyperoideae</taxon>
        <taxon>Cariceae</taxon>
        <taxon>Carex</taxon>
        <taxon>Carex subgen. Euthyceras</taxon>
    </lineage>
</organism>
<dbReference type="AlphaFoldDB" id="A0A833QH41"/>